<evidence type="ECO:0000256" key="10">
    <source>
        <dbReference type="ARBA" id="ARBA00032235"/>
    </source>
</evidence>
<dbReference type="Pfam" id="PF01751">
    <property type="entry name" value="Toprim"/>
    <property type="match status" value="1"/>
</dbReference>
<keyword evidence="4" id="KW-0479">Metal-binding</keyword>
<dbReference type="NCBIfam" id="TIGR01056">
    <property type="entry name" value="topB"/>
    <property type="match status" value="1"/>
</dbReference>
<evidence type="ECO:0000256" key="1">
    <source>
        <dbReference type="ARBA" id="ARBA00000213"/>
    </source>
</evidence>
<dbReference type="PANTHER" id="PTHR11390">
    <property type="entry name" value="PROKARYOTIC DNA TOPOISOMERASE"/>
    <property type="match status" value="1"/>
</dbReference>
<evidence type="ECO:0000256" key="8">
    <source>
        <dbReference type="ARBA" id="ARBA00030003"/>
    </source>
</evidence>
<keyword evidence="7 14" id="KW-0413">Isomerase</keyword>
<evidence type="ECO:0000256" key="4">
    <source>
        <dbReference type="ARBA" id="ARBA00022723"/>
    </source>
</evidence>
<dbReference type="GO" id="GO:0006310">
    <property type="term" value="P:DNA recombination"/>
    <property type="evidence" value="ECO:0007669"/>
    <property type="project" value="TreeGrafter"/>
</dbReference>
<dbReference type="GO" id="GO:0046872">
    <property type="term" value="F:metal ion binding"/>
    <property type="evidence" value="ECO:0007669"/>
    <property type="project" value="UniProtKB-KW"/>
</dbReference>
<dbReference type="InterPro" id="IPR023405">
    <property type="entry name" value="Topo_IA_core_domain"/>
</dbReference>
<dbReference type="SMART" id="SM00437">
    <property type="entry name" value="TOP1Ac"/>
    <property type="match status" value="1"/>
</dbReference>
<name>A0A1G6ZWS4_9SPHI</name>
<dbReference type="STRING" id="1391627.SAMN05216464_103506"/>
<comment type="catalytic activity">
    <reaction evidence="1">
        <text>ATP-independent breakage of single-stranded DNA, followed by passage and rejoining.</text>
        <dbReference type="EC" id="5.6.2.1"/>
    </reaction>
</comment>
<reference evidence="14 15" key="1">
    <citation type="submission" date="2016-10" db="EMBL/GenBank/DDBJ databases">
        <authorList>
            <person name="de Groot N.N."/>
        </authorList>
    </citation>
    <scope>NUCLEOTIDE SEQUENCE [LARGE SCALE GENOMIC DNA]</scope>
    <source>
        <strain evidence="14 15">47C3B</strain>
    </source>
</reference>
<dbReference type="GO" id="GO:0043597">
    <property type="term" value="C:cytoplasmic replication fork"/>
    <property type="evidence" value="ECO:0007669"/>
    <property type="project" value="TreeGrafter"/>
</dbReference>
<dbReference type="Pfam" id="PF01131">
    <property type="entry name" value="Topoisom_bac"/>
    <property type="match status" value="1"/>
</dbReference>
<dbReference type="PROSITE" id="PS52039">
    <property type="entry name" value="TOPO_IA_2"/>
    <property type="match status" value="1"/>
</dbReference>
<proteinExistence type="inferred from homology"/>
<gene>
    <name evidence="14" type="ORF">SAMN05216464_103506</name>
</gene>
<evidence type="ECO:0000313" key="14">
    <source>
        <dbReference type="EMBL" id="SDE06295.1"/>
    </source>
</evidence>
<dbReference type="InterPro" id="IPR013824">
    <property type="entry name" value="Topo_IA_cen_sub1"/>
</dbReference>
<dbReference type="AlphaFoldDB" id="A0A1G6ZWS4"/>
<dbReference type="CDD" id="cd00186">
    <property type="entry name" value="TOP1Ac"/>
    <property type="match status" value="1"/>
</dbReference>
<evidence type="ECO:0000256" key="5">
    <source>
        <dbReference type="ARBA" id="ARBA00023029"/>
    </source>
</evidence>
<evidence type="ECO:0000256" key="3">
    <source>
        <dbReference type="ARBA" id="ARBA00012891"/>
    </source>
</evidence>
<dbReference type="SMART" id="SM00436">
    <property type="entry name" value="TOP1Bc"/>
    <property type="match status" value="1"/>
</dbReference>
<accession>A0A1G6ZWS4</accession>
<dbReference type="GO" id="GO:0003917">
    <property type="term" value="F:DNA topoisomerase type I (single strand cut, ATP-independent) activity"/>
    <property type="evidence" value="ECO:0007669"/>
    <property type="project" value="UniProtKB-EC"/>
</dbReference>
<evidence type="ECO:0000256" key="7">
    <source>
        <dbReference type="ARBA" id="ARBA00023235"/>
    </source>
</evidence>
<dbReference type="InterPro" id="IPR005738">
    <property type="entry name" value="TopoIII"/>
</dbReference>
<dbReference type="Gene3D" id="1.10.460.10">
    <property type="entry name" value="Topoisomerase I, domain 2"/>
    <property type="match status" value="1"/>
</dbReference>
<protein>
    <recommendedName>
        <fullName evidence="3">DNA topoisomerase</fullName>
        <ecNumber evidence="3">5.6.2.1</ecNumber>
    </recommendedName>
    <alternativeName>
        <fullName evidence="11">Omega-protein</fullName>
    </alternativeName>
    <alternativeName>
        <fullName evidence="10">Relaxing enzyme</fullName>
    </alternativeName>
    <alternativeName>
        <fullName evidence="8">Swivelase</fullName>
    </alternativeName>
    <alternativeName>
        <fullName evidence="9">Untwisting enzyme</fullName>
    </alternativeName>
</protein>
<dbReference type="InterPro" id="IPR013825">
    <property type="entry name" value="Topo_IA_cen_sub2"/>
</dbReference>
<sequence>MKVIIAEKPSVAREIAKVFGAVNKKDGYIEGKGYTFTWAFGHLLQLAAPQEYGYYGWNVQNLPMLPTKFKLSIRKVKTKDGMVDDPSVKKQLDIIKALFDEATEIIVATDAGREGELIFRYIYYYLKCKKPFKRLWISSQTDEAIKEGFRNLKPGSDYDTLFNSAHCRSQSDWLVGMNATQALSLSSGNRAVLSLGRVQTPTLAMICSRYLENKNFVPQTYYQVAIQPDKEGQAFRAISPENYKTREEAQAVLDKVEDVAGGFPAGGHILSVEAKPRKEPPPLLHDLSSLQQEANKRKGFTADQTLGLLQNLYESKLVTYPRTGSRYIGDDVFAGVPVLIEKFKDHPDFGKQATLLIDQKLNKRSVNAKKVTDHHAILPTGEMPNQLSKDHQAIYDMVSGRMLEAFHQECIKEITKIVVQSGDKFTASGTVIGSAGWRAVFNDPDEEKKDEENAALPKVQQGENLPVINKAILEKQTKPKPLYNEASLLKGLETAGKEIDDEELRYAMKDSGLGTPATRASIIETLIKRTYIIREKKNLVPTETGLNVYNVVKDQKIAQAELTGTWEKRLEEIRSGASINEFQEEIKAYTRNITQELLKVGIPKKVIAEPAGN</sequence>
<evidence type="ECO:0000259" key="12">
    <source>
        <dbReference type="PROSITE" id="PS50880"/>
    </source>
</evidence>
<dbReference type="RefSeq" id="WP_091148734.1">
    <property type="nucleotide sequence ID" value="NZ_FNAI01000003.1"/>
</dbReference>
<dbReference type="InterPro" id="IPR013826">
    <property type="entry name" value="Topo_IA_cen_sub3"/>
</dbReference>
<dbReference type="PRINTS" id="PR00417">
    <property type="entry name" value="PRTPISMRASEI"/>
</dbReference>
<dbReference type="Gene3D" id="2.70.20.10">
    <property type="entry name" value="Topoisomerase I, domain 3"/>
    <property type="match status" value="1"/>
</dbReference>
<dbReference type="GO" id="GO:0003677">
    <property type="term" value="F:DNA binding"/>
    <property type="evidence" value="ECO:0007669"/>
    <property type="project" value="UniProtKB-KW"/>
</dbReference>
<evidence type="ECO:0000256" key="11">
    <source>
        <dbReference type="ARBA" id="ARBA00032877"/>
    </source>
</evidence>
<evidence type="ECO:0000256" key="2">
    <source>
        <dbReference type="ARBA" id="ARBA00009446"/>
    </source>
</evidence>
<feature type="domain" description="Topo IA-type catalytic" evidence="13">
    <location>
        <begin position="158"/>
        <end position="594"/>
    </location>
</feature>
<dbReference type="PANTHER" id="PTHR11390:SF21">
    <property type="entry name" value="DNA TOPOISOMERASE 3-ALPHA"/>
    <property type="match status" value="1"/>
</dbReference>
<dbReference type="InterPro" id="IPR003601">
    <property type="entry name" value="Topo_IA_2"/>
</dbReference>
<comment type="similarity">
    <text evidence="2">Belongs to the type IA topoisomerase family.</text>
</comment>
<feature type="domain" description="Toprim" evidence="12">
    <location>
        <begin position="1"/>
        <end position="141"/>
    </location>
</feature>
<dbReference type="InterPro" id="IPR000380">
    <property type="entry name" value="Topo_IA"/>
</dbReference>
<dbReference type="CDD" id="cd03362">
    <property type="entry name" value="TOPRIM_TopoIA_TopoIII"/>
    <property type="match status" value="1"/>
</dbReference>
<dbReference type="InterPro" id="IPR013497">
    <property type="entry name" value="Topo_IA_cen"/>
</dbReference>
<dbReference type="EMBL" id="FNAI01000003">
    <property type="protein sequence ID" value="SDE06295.1"/>
    <property type="molecule type" value="Genomic_DNA"/>
</dbReference>
<dbReference type="InterPro" id="IPR034144">
    <property type="entry name" value="TOPRIM_TopoIII"/>
</dbReference>
<dbReference type="GO" id="GO:0006281">
    <property type="term" value="P:DNA repair"/>
    <property type="evidence" value="ECO:0007669"/>
    <property type="project" value="TreeGrafter"/>
</dbReference>
<dbReference type="SUPFAM" id="SSF56712">
    <property type="entry name" value="Prokaryotic type I DNA topoisomerase"/>
    <property type="match status" value="1"/>
</dbReference>
<dbReference type="EC" id="5.6.2.1" evidence="3"/>
<evidence type="ECO:0000256" key="6">
    <source>
        <dbReference type="ARBA" id="ARBA00023125"/>
    </source>
</evidence>
<dbReference type="Gene3D" id="3.40.50.140">
    <property type="match status" value="1"/>
</dbReference>
<evidence type="ECO:0000313" key="15">
    <source>
        <dbReference type="Proteomes" id="UP000199072"/>
    </source>
</evidence>
<dbReference type="PROSITE" id="PS50880">
    <property type="entry name" value="TOPRIM"/>
    <property type="match status" value="1"/>
</dbReference>
<dbReference type="GO" id="GO:0006265">
    <property type="term" value="P:DNA topological change"/>
    <property type="evidence" value="ECO:0007669"/>
    <property type="project" value="InterPro"/>
</dbReference>
<keyword evidence="6" id="KW-0238">DNA-binding</keyword>
<dbReference type="Gene3D" id="1.10.290.10">
    <property type="entry name" value="Topoisomerase I, domain 4"/>
    <property type="match status" value="1"/>
</dbReference>
<organism evidence="14 15">
    <name type="scientific">Mucilaginibacter pineti</name>
    <dbReference type="NCBI Taxonomy" id="1391627"/>
    <lineage>
        <taxon>Bacteria</taxon>
        <taxon>Pseudomonadati</taxon>
        <taxon>Bacteroidota</taxon>
        <taxon>Sphingobacteriia</taxon>
        <taxon>Sphingobacteriales</taxon>
        <taxon>Sphingobacteriaceae</taxon>
        <taxon>Mucilaginibacter</taxon>
    </lineage>
</organism>
<keyword evidence="15" id="KW-1185">Reference proteome</keyword>
<dbReference type="SMART" id="SM00493">
    <property type="entry name" value="TOPRIM"/>
    <property type="match status" value="1"/>
</dbReference>
<keyword evidence="5" id="KW-0799">Topoisomerase</keyword>
<dbReference type="InterPro" id="IPR003602">
    <property type="entry name" value="Topo_IA_DNA-bd_dom"/>
</dbReference>
<dbReference type="OrthoDB" id="9803554at2"/>
<dbReference type="Proteomes" id="UP000199072">
    <property type="component" value="Unassembled WGS sequence"/>
</dbReference>
<dbReference type="InterPro" id="IPR006171">
    <property type="entry name" value="TOPRIM_dom"/>
</dbReference>
<dbReference type="NCBIfam" id="NF005829">
    <property type="entry name" value="PRK07726.1"/>
    <property type="match status" value="1"/>
</dbReference>
<evidence type="ECO:0000256" key="9">
    <source>
        <dbReference type="ARBA" id="ARBA00031985"/>
    </source>
</evidence>
<evidence type="ECO:0000259" key="13">
    <source>
        <dbReference type="PROSITE" id="PS52039"/>
    </source>
</evidence>